<feature type="region of interest" description="Disordered" evidence="2">
    <location>
        <begin position="113"/>
        <end position="138"/>
    </location>
</feature>
<dbReference type="InterPro" id="IPR004518">
    <property type="entry name" value="MazG-like_dom"/>
</dbReference>
<dbReference type="GO" id="GO:0006203">
    <property type="term" value="P:dGTP catabolic process"/>
    <property type="evidence" value="ECO:0007669"/>
    <property type="project" value="TreeGrafter"/>
</dbReference>
<accession>A0A381QUI5</accession>
<feature type="compositionally biased region" description="Basic and acidic residues" evidence="2">
    <location>
        <begin position="113"/>
        <end position="136"/>
    </location>
</feature>
<dbReference type="InterPro" id="IPR048011">
    <property type="entry name" value="NTP-PPase_MazG-like_C"/>
</dbReference>
<sequence>VDEKKTPALTPIENLKTVMARLRHPEEGCPWDREQTFASVAPYTIEEAYEVSEAIDSKDMSSLKEELGDLLLQIVFHSRMAEESGDFNFDDVAQTISDKMICRHPHVFGKESERSKEFHSGEWEAQKRRERVEKAQRHGNTASVSVLDDVALALPALMRAEKLGKRVAKVGFEWPEIDSVFEKINEEIQELRSELEANEISQESIEEELGDILLTVATLARHVHVDPELALRRANAKFERRFRFVEESLAEDGQSPENVSLQKLEKLWQEAKKRKLTKGET</sequence>
<feature type="domain" description="NTP pyrophosphohydrolase MazG-like" evidence="3">
    <location>
        <begin position="35"/>
        <end position="108"/>
    </location>
</feature>
<dbReference type="GO" id="GO:0006950">
    <property type="term" value="P:response to stress"/>
    <property type="evidence" value="ECO:0007669"/>
    <property type="project" value="UniProtKB-ARBA"/>
</dbReference>
<dbReference type="InterPro" id="IPR048015">
    <property type="entry name" value="NTP-PPase_MazG-like_N"/>
</dbReference>
<evidence type="ECO:0000256" key="1">
    <source>
        <dbReference type="SAM" id="Coils"/>
    </source>
</evidence>
<feature type="coiled-coil region" evidence="1">
    <location>
        <begin position="181"/>
        <end position="208"/>
    </location>
</feature>
<dbReference type="Pfam" id="PF03819">
    <property type="entry name" value="MazG"/>
    <property type="match status" value="2"/>
</dbReference>
<dbReference type="FunFam" id="1.10.287.1080:FF:000003">
    <property type="entry name" value="Nucleoside triphosphate pyrophosphohydrolase"/>
    <property type="match status" value="1"/>
</dbReference>
<dbReference type="PANTHER" id="PTHR30522:SF0">
    <property type="entry name" value="NUCLEOSIDE TRIPHOSPHATE PYROPHOSPHOHYDROLASE"/>
    <property type="match status" value="1"/>
</dbReference>
<protein>
    <recommendedName>
        <fullName evidence="3">NTP pyrophosphohydrolase MazG-like domain-containing protein</fullName>
    </recommendedName>
</protein>
<evidence type="ECO:0000256" key="2">
    <source>
        <dbReference type="SAM" id="MobiDB-lite"/>
    </source>
</evidence>
<dbReference type="GO" id="GO:0046052">
    <property type="term" value="P:UTP catabolic process"/>
    <property type="evidence" value="ECO:0007669"/>
    <property type="project" value="TreeGrafter"/>
</dbReference>
<dbReference type="GO" id="GO:0046076">
    <property type="term" value="P:dTTP catabolic process"/>
    <property type="evidence" value="ECO:0007669"/>
    <property type="project" value="TreeGrafter"/>
</dbReference>
<reference evidence="4" key="1">
    <citation type="submission" date="2018-05" db="EMBL/GenBank/DDBJ databases">
        <authorList>
            <person name="Lanie J.A."/>
            <person name="Ng W.-L."/>
            <person name="Kazmierczak K.M."/>
            <person name="Andrzejewski T.M."/>
            <person name="Davidsen T.M."/>
            <person name="Wayne K.J."/>
            <person name="Tettelin H."/>
            <person name="Glass J.I."/>
            <person name="Rusch D."/>
            <person name="Podicherti R."/>
            <person name="Tsui H.-C.T."/>
            <person name="Winkler M.E."/>
        </authorList>
    </citation>
    <scope>NUCLEOTIDE SEQUENCE</scope>
</reference>
<evidence type="ECO:0000259" key="3">
    <source>
        <dbReference type="Pfam" id="PF03819"/>
    </source>
</evidence>
<dbReference type="AlphaFoldDB" id="A0A381QUI5"/>
<evidence type="ECO:0000313" key="4">
    <source>
        <dbReference type="EMBL" id="SUZ83051.1"/>
    </source>
</evidence>
<feature type="non-terminal residue" evidence="4">
    <location>
        <position position="1"/>
    </location>
</feature>
<feature type="domain" description="NTP pyrophosphohydrolase MazG-like" evidence="3">
    <location>
        <begin position="179"/>
        <end position="241"/>
    </location>
</feature>
<dbReference type="Gene3D" id="1.10.287.1080">
    <property type="entry name" value="MazG-like"/>
    <property type="match status" value="2"/>
</dbReference>
<dbReference type="NCBIfam" id="NF007113">
    <property type="entry name" value="PRK09562.1"/>
    <property type="match status" value="1"/>
</dbReference>
<dbReference type="EMBL" id="UINC01001534">
    <property type="protein sequence ID" value="SUZ83051.1"/>
    <property type="molecule type" value="Genomic_DNA"/>
</dbReference>
<dbReference type="FunFam" id="1.10.287.1080:FF:000001">
    <property type="entry name" value="Nucleoside triphosphate pyrophosphohydrolase"/>
    <property type="match status" value="1"/>
</dbReference>
<organism evidence="4">
    <name type="scientific">marine metagenome</name>
    <dbReference type="NCBI Taxonomy" id="408172"/>
    <lineage>
        <taxon>unclassified sequences</taxon>
        <taxon>metagenomes</taxon>
        <taxon>ecological metagenomes</taxon>
    </lineage>
</organism>
<dbReference type="GO" id="GO:0046061">
    <property type="term" value="P:dATP catabolic process"/>
    <property type="evidence" value="ECO:0007669"/>
    <property type="project" value="TreeGrafter"/>
</dbReference>
<dbReference type="GO" id="GO:0046047">
    <property type="term" value="P:TTP catabolic process"/>
    <property type="evidence" value="ECO:0007669"/>
    <property type="project" value="TreeGrafter"/>
</dbReference>
<keyword evidence="1" id="KW-0175">Coiled coil</keyword>
<dbReference type="GO" id="GO:0047429">
    <property type="term" value="F:nucleoside triphosphate diphosphatase activity"/>
    <property type="evidence" value="ECO:0007669"/>
    <property type="project" value="InterPro"/>
</dbReference>
<gene>
    <name evidence="4" type="ORF">METZ01_LOCUS35905</name>
</gene>
<proteinExistence type="predicted"/>
<dbReference type="CDD" id="cd11529">
    <property type="entry name" value="NTP-PPase_MazG_Cterm"/>
    <property type="match status" value="1"/>
</dbReference>
<dbReference type="PANTHER" id="PTHR30522">
    <property type="entry name" value="NUCLEOSIDE TRIPHOSPHATE PYROPHOSPHOHYDROLASE"/>
    <property type="match status" value="1"/>
</dbReference>
<name>A0A381QUI5_9ZZZZ</name>
<dbReference type="GO" id="GO:0046081">
    <property type="term" value="P:dUTP catabolic process"/>
    <property type="evidence" value="ECO:0007669"/>
    <property type="project" value="TreeGrafter"/>
</dbReference>
<dbReference type="SUPFAM" id="SSF101386">
    <property type="entry name" value="all-alpha NTP pyrophosphatases"/>
    <property type="match status" value="2"/>
</dbReference>
<dbReference type="NCBIfam" id="TIGR00444">
    <property type="entry name" value="mazG"/>
    <property type="match status" value="1"/>
</dbReference>
<dbReference type="CDD" id="cd11528">
    <property type="entry name" value="NTP-PPase_MazG_Nterm"/>
    <property type="match status" value="1"/>
</dbReference>
<dbReference type="InterPro" id="IPR011551">
    <property type="entry name" value="NTP_PyrPHydrolase_MazG"/>
</dbReference>